<name>A0A833CB19_9FIRM</name>
<reference evidence="1 2" key="1">
    <citation type="submission" date="2019-09" db="EMBL/GenBank/DDBJ databases">
        <title>Draft genome sequence of 3 type strains from the CCUG.</title>
        <authorList>
            <person name="Pineiro-Iglesias B."/>
            <person name="Tunovic T."/>
            <person name="Unosson C."/>
            <person name="Inganas E."/>
            <person name="Ohlen M."/>
            <person name="Cardew S."/>
            <person name="Jensie-Markopoulos S."/>
            <person name="Salva-Serra F."/>
            <person name="Jaen-Luchoro D."/>
            <person name="Karlsson R."/>
            <person name="Svensson-Stadler L."/>
            <person name="Chun J."/>
            <person name="Moore E."/>
        </authorList>
    </citation>
    <scope>NUCLEOTIDE SEQUENCE [LARGE SCALE GENOMIC DNA]</scope>
    <source>
        <strain evidence="1 2">CCUG 65427</strain>
    </source>
</reference>
<protein>
    <submittedName>
        <fullName evidence="1">Uncharacterized protein</fullName>
    </submittedName>
</protein>
<gene>
    <name evidence="1" type="ORF">F8R14_05520</name>
</gene>
<proteinExistence type="predicted"/>
<organism evidence="1 2">
    <name type="scientific">Veillonella seminalis</name>
    <dbReference type="NCBI Taxonomy" id="1502943"/>
    <lineage>
        <taxon>Bacteria</taxon>
        <taxon>Bacillati</taxon>
        <taxon>Bacillota</taxon>
        <taxon>Negativicutes</taxon>
        <taxon>Veillonellales</taxon>
        <taxon>Veillonellaceae</taxon>
        <taxon>Veillonella</taxon>
    </lineage>
</organism>
<dbReference type="AlphaFoldDB" id="A0A833CB19"/>
<evidence type="ECO:0000313" key="2">
    <source>
        <dbReference type="Proteomes" id="UP000434554"/>
    </source>
</evidence>
<comment type="caution">
    <text evidence="1">The sequence shown here is derived from an EMBL/GenBank/DDBJ whole genome shotgun (WGS) entry which is preliminary data.</text>
</comment>
<evidence type="ECO:0000313" key="1">
    <source>
        <dbReference type="EMBL" id="KAB1478623.1"/>
    </source>
</evidence>
<dbReference type="Proteomes" id="UP000434554">
    <property type="component" value="Unassembled WGS sequence"/>
</dbReference>
<sequence length="94" mass="10032">MARRIGLLLVVSSQGVNVNPNIKTNSTAAQIDLPVIFPNKNLASVLSDTCSMISGITGNDEGARIANRWNDKVNLYSAWDKGLTTEVTIIALGC</sequence>
<dbReference type="RefSeq" id="WP_192496419.1">
    <property type="nucleotide sequence ID" value="NZ_WBKH01000005.1"/>
</dbReference>
<accession>A0A833CB19</accession>
<dbReference type="EMBL" id="WBKH01000005">
    <property type="protein sequence ID" value="KAB1478623.1"/>
    <property type="molecule type" value="Genomic_DNA"/>
</dbReference>